<sequence>MLIYKRGLTLAMNDINGGTDILQNFQLKLNDFDCGVLAYNATFNYNCLKKGKDTLGLAHIFSPGSELLMEKFLIWQN</sequence>
<name>A0AAU9KE00_9CILI</name>
<keyword evidence="2" id="KW-1185">Reference proteome</keyword>
<proteinExistence type="predicted"/>
<reference evidence="1" key="1">
    <citation type="submission" date="2021-09" db="EMBL/GenBank/DDBJ databases">
        <authorList>
            <consortium name="AG Swart"/>
            <person name="Singh M."/>
            <person name="Singh A."/>
            <person name="Seah K."/>
            <person name="Emmerich C."/>
        </authorList>
    </citation>
    <scope>NUCLEOTIDE SEQUENCE</scope>
    <source>
        <strain evidence="1">ATCC30299</strain>
    </source>
</reference>
<accession>A0AAU9KE00</accession>
<evidence type="ECO:0000313" key="2">
    <source>
        <dbReference type="Proteomes" id="UP001162131"/>
    </source>
</evidence>
<organism evidence="1 2">
    <name type="scientific">Blepharisma stoltei</name>
    <dbReference type="NCBI Taxonomy" id="1481888"/>
    <lineage>
        <taxon>Eukaryota</taxon>
        <taxon>Sar</taxon>
        <taxon>Alveolata</taxon>
        <taxon>Ciliophora</taxon>
        <taxon>Postciliodesmatophora</taxon>
        <taxon>Heterotrichea</taxon>
        <taxon>Heterotrichida</taxon>
        <taxon>Blepharismidae</taxon>
        <taxon>Blepharisma</taxon>
    </lineage>
</organism>
<gene>
    <name evidence="1" type="ORF">BSTOLATCC_MIC53503</name>
</gene>
<comment type="caution">
    <text evidence="1">The sequence shown here is derived from an EMBL/GenBank/DDBJ whole genome shotgun (WGS) entry which is preliminary data.</text>
</comment>
<protein>
    <submittedName>
        <fullName evidence="1">Uncharacterized protein</fullName>
    </submittedName>
</protein>
<evidence type="ECO:0000313" key="1">
    <source>
        <dbReference type="EMBL" id="CAG9331433.1"/>
    </source>
</evidence>
<dbReference type="AlphaFoldDB" id="A0AAU9KE00"/>
<dbReference type="EMBL" id="CAJZBQ010000053">
    <property type="protein sequence ID" value="CAG9331433.1"/>
    <property type="molecule type" value="Genomic_DNA"/>
</dbReference>
<dbReference type="Proteomes" id="UP001162131">
    <property type="component" value="Unassembled WGS sequence"/>
</dbReference>